<gene>
    <name evidence="1" type="ORF">GPY61_30090</name>
</gene>
<evidence type="ECO:0000313" key="2">
    <source>
        <dbReference type="Proteomes" id="UP000443353"/>
    </source>
</evidence>
<dbReference type="EMBL" id="WSES01000012">
    <property type="protein sequence ID" value="MVW64188.1"/>
    <property type="molecule type" value="Genomic_DNA"/>
</dbReference>
<accession>A0A7X3KAL9</accession>
<organism evidence="1 2">
    <name type="scientific">Massilia cellulosiltytica</name>
    <dbReference type="NCBI Taxonomy" id="2683234"/>
    <lineage>
        <taxon>Bacteria</taxon>
        <taxon>Pseudomonadati</taxon>
        <taxon>Pseudomonadota</taxon>
        <taxon>Betaproteobacteria</taxon>
        <taxon>Burkholderiales</taxon>
        <taxon>Oxalobacteraceae</taxon>
        <taxon>Telluria group</taxon>
        <taxon>Massilia</taxon>
    </lineage>
</organism>
<protein>
    <submittedName>
        <fullName evidence="1">Uncharacterized protein</fullName>
    </submittedName>
</protein>
<reference evidence="1 2" key="1">
    <citation type="submission" date="2019-12" db="EMBL/GenBank/DDBJ databases">
        <authorList>
            <person name="Li C."/>
            <person name="Zhao J."/>
        </authorList>
    </citation>
    <scope>NUCLEOTIDE SEQUENCE [LARGE SCALE GENOMIC DNA]</scope>
    <source>
        <strain evidence="1 2">NEAU-DD11</strain>
    </source>
</reference>
<sequence>MYRSKQPVYHSEITNQDGQILVVLFGTERLFSRGFRKICDAERWLTTLARRGLTQRAVSYLNDEGRIVMPMPPLGAIAVKDARVRKQTDIPAIFA</sequence>
<proteinExistence type="predicted"/>
<evidence type="ECO:0000313" key="1">
    <source>
        <dbReference type="EMBL" id="MVW64188.1"/>
    </source>
</evidence>
<comment type="caution">
    <text evidence="1">The sequence shown here is derived from an EMBL/GenBank/DDBJ whole genome shotgun (WGS) entry which is preliminary data.</text>
</comment>
<dbReference type="RefSeq" id="WP_160410706.1">
    <property type="nucleotide sequence ID" value="NZ_WSES01000012.1"/>
</dbReference>
<keyword evidence="2" id="KW-1185">Reference proteome</keyword>
<dbReference type="Proteomes" id="UP000443353">
    <property type="component" value="Unassembled WGS sequence"/>
</dbReference>
<dbReference type="AlphaFoldDB" id="A0A7X3KAL9"/>
<name>A0A7X3KAL9_9BURK</name>